<evidence type="ECO:0000259" key="2">
    <source>
        <dbReference type="SMART" id="SM00852"/>
    </source>
</evidence>
<dbReference type="HAMAP" id="MF_00226_B">
    <property type="entry name" value="CinA_B"/>
    <property type="match status" value="1"/>
</dbReference>
<dbReference type="Proteomes" id="UP001500665">
    <property type="component" value="Unassembled WGS sequence"/>
</dbReference>
<dbReference type="Pfam" id="PF18146">
    <property type="entry name" value="CinA_KH"/>
    <property type="match status" value="1"/>
</dbReference>
<accession>A0ABN1S204</accession>
<dbReference type="NCBIfam" id="TIGR00199">
    <property type="entry name" value="PncC_domain"/>
    <property type="match status" value="1"/>
</dbReference>
<dbReference type="InterPro" id="IPR050101">
    <property type="entry name" value="CinA"/>
</dbReference>
<sequence>MRAEILTVGDEILIGDVVNGNAAWLGRELTAAGVAVGRSAVVGDTLEAISGALAAALAAADVVIVTGGLGSTSDDLTRDALAALAGVPLVRDEALAGLIRDRLERAGMRPRPMPLRMADVPEGATMLPNPAGTAPGLRMELPGGTVYALPGVPGEMKAIMAASVLPELADGDAAPAVLTLRTAGVWETVLAARLAPLEERKDVSLAFLPEPSEVAVRITADSRPALDEAVLQARELLGAVMYGTGEQSLASVVHELLAAREHTVAVAESLTGGLLGAELTYVPGSSETFAGGVTAYETRLKHELLGVSASLLEERGAVDPEVAVQMAEGARERLGAVYGLGVTGVAGPGSQDGKSVGTVHIGISGPRGSRSFTPVLPLPPDLTQARANIRRMTVVQALDLLRHEILGVAMIRRWEEDQEDREGLT</sequence>
<dbReference type="NCBIfam" id="TIGR00200">
    <property type="entry name" value="cinA_nterm"/>
    <property type="match status" value="1"/>
</dbReference>
<dbReference type="InterPro" id="IPR041424">
    <property type="entry name" value="CinA_KH"/>
</dbReference>
<dbReference type="CDD" id="cd00885">
    <property type="entry name" value="cinA"/>
    <property type="match status" value="1"/>
</dbReference>
<gene>
    <name evidence="3" type="ORF">GCM10009550_76850</name>
</gene>
<dbReference type="SUPFAM" id="SSF142433">
    <property type="entry name" value="CinA-like"/>
    <property type="match status" value="1"/>
</dbReference>
<dbReference type="PANTHER" id="PTHR13939">
    <property type="entry name" value="NICOTINAMIDE-NUCLEOTIDE AMIDOHYDROLASE PNCC"/>
    <property type="match status" value="1"/>
</dbReference>
<evidence type="ECO:0000313" key="3">
    <source>
        <dbReference type="EMBL" id="GAA0969787.1"/>
    </source>
</evidence>
<dbReference type="SMART" id="SM00852">
    <property type="entry name" value="MoCF_biosynth"/>
    <property type="match status" value="1"/>
</dbReference>
<dbReference type="InterPro" id="IPR008136">
    <property type="entry name" value="CinA_C"/>
</dbReference>
<comment type="similarity">
    <text evidence="1">Belongs to the CinA family.</text>
</comment>
<name>A0ABN1S204_9ACTN</name>
<dbReference type="Pfam" id="PF00994">
    <property type="entry name" value="MoCF_biosynth"/>
    <property type="match status" value="1"/>
</dbReference>
<dbReference type="EMBL" id="BAAAHH010000068">
    <property type="protein sequence ID" value="GAA0969787.1"/>
    <property type="molecule type" value="Genomic_DNA"/>
</dbReference>
<dbReference type="SUPFAM" id="SSF53218">
    <property type="entry name" value="Molybdenum cofactor biosynthesis proteins"/>
    <property type="match status" value="1"/>
</dbReference>
<organism evidence="3 4">
    <name type="scientific">Actinocorallia libanotica</name>
    <dbReference type="NCBI Taxonomy" id="46162"/>
    <lineage>
        <taxon>Bacteria</taxon>
        <taxon>Bacillati</taxon>
        <taxon>Actinomycetota</taxon>
        <taxon>Actinomycetes</taxon>
        <taxon>Streptosporangiales</taxon>
        <taxon>Thermomonosporaceae</taxon>
        <taxon>Actinocorallia</taxon>
    </lineage>
</organism>
<dbReference type="Gene3D" id="3.40.980.10">
    <property type="entry name" value="MoaB/Mog-like domain"/>
    <property type="match status" value="1"/>
</dbReference>
<feature type="domain" description="MoaB/Mog" evidence="2">
    <location>
        <begin position="4"/>
        <end position="171"/>
    </location>
</feature>
<dbReference type="PANTHER" id="PTHR13939:SF0">
    <property type="entry name" value="NMN AMIDOHYDROLASE-LIKE PROTEIN YFAY"/>
    <property type="match status" value="1"/>
</dbReference>
<dbReference type="Pfam" id="PF02464">
    <property type="entry name" value="CinA"/>
    <property type="match status" value="1"/>
</dbReference>
<reference evidence="3 4" key="1">
    <citation type="journal article" date="2019" name="Int. J. Syst. Evol. Microbiol.">
        <title>The Global Catalogue of Microorganisms (GCM) 10K type strain sequencing project: providing services to taxonomists for standard genome sequencing and annotation.</title>
        <authorList>
            <consortium name="The Broad Institute Genomics Platform"/>
            <consortium name="The Broad Institute Genome Sequencing Center for Infectious Disease"/>
            <person name="Wu L."/>
            <person name="Ma J."/>
        </authorList>
    </citation>
    <scope>NUCLEOTIDE SEQUENCE [LARGE SCALE GENOMIC DNA]</scope>
    <source>
        <strain evidence="3 4">JCM 10696</strain>
    </source>
</reference>
<dbReference type="PIRSF" id="PIRSF006728">
    <property type="entry name" value="CinA"/>
    <property type="match status" value="1"/>
</dbReference>
<comment type="caution">
    <text evidence="3">The sequence shown here is derived from an EMBL/GenBank/DDBJ whole genome shotgun (WGS) entry which is preliminary data.</text>
</comment>
<dbReference type="InterPro" id="IPR001453">
    <property type="entry name" value="MoaB/Mog_dom"/>
</dbReference>
<protein>
    <recommendedName>
        <fullName evidence="1">CinA-like protein</fullName>
    </recommendedName>
</protein>
<evidence type="ECO:0000256" key="1">
    <source>
        <dbReference type="HAMAP-Rule" id="MF_00226"/>
    </source>
</evidence>
<dbReference type="Gene3D" id="3.90.950.20">
    <property type="entry name" value="CinA-like"/>
    <property type="match status" value="1"/>
</dbReference>
<dbReference type="InterPro" id="IPR036425">
    <property type="entry name" value="MoaB/Mog-like_dom_sf"/>
</dbReference>
<keyword evidence="4" id="KW-1185">Reference proteome</keyword>
<dbReference type="InterPro" id="IPR008135">
    <property type="entry name" value="Competence-induced_CinA"/>
</dbReference>
<evidence type="ECO:0000313" key="4">
    <source>
        <dbReference type="Proteomes" id="UP001500665"/>
    </source>
</evidence>
<dbReference type="InterPro" id="IPR036653">
    <property type="entry name" value="CinA-like_C"/>
</dbReference>
<proteinExistence type="inferred from homology"/>
<dbReference type="RefSeq" id="WP_344247650.1">
    <property type="nucleotide sequence ID" value="NZ_BAAAHH010000068.1"/>
</dbReference>
<dbReference type="Gene3D" id="3.30.70.2860">
    <property type="match status" value="1"/>
</dbReference>